<dbReference type="Gene3D" id="1.10.3720.10">
    <property type="entry name" value="MetI-like"/>
    <property type="match status" value="1"/>
</dbReference>
<feature type="transmembrane region" description="Helical" evidence="9">
    <location>
        <begin position="145"/>
        <end position="168"/>
    </location>
</feature>
<feature type="transmembrane region" description="Helical" evidence="9">
    <location>
        <begin position="82"/>
        <end position="103"/>
    </location>
</feature>
<evidence type="ECO:0000313" key="11">
    <source>
        <dbReference type="EMBL" id="OPA86112.1"/>
    </source>
</evidence>
<evidence type="ECO:0000256" key="4">
    <source>
        <dbReference type="ARBA" id="ARBA00022475"/>
    </source>
</evidence>
<reference evidence="11 12" key="1">
    <citation type="submission" date="2016-12" db="EMBL/GenBank/DDBJ databases">
        <title>Draft genome sequences of seven strains of Pseudomonas fluorescens that produce 4-formylaminooxyvinylglycine.</title>
        <authorList>
            <person name="Okrent R.A."/>
            <person name="Manning V.A."/>
            <person name="Trippe K.M."/>
        </authorList>
    </citation>
    <scope>NUCLEOTIDE SEQUENCE [LARGE SCALE GENOMIC DNA]</scope>
    <source>
        <strain evidence="11 12">P5A</strain>
    </source>
</reference>
<evidence type="ECO:0000256" key="1">
    <source>
        <dbReference type="ARBA" id="ARBA00004429"/>
    </source>
</evidence>
<keyword evidence="6" id="KW-0029">Amino-acid transport</keyword>
<dbReference type="Proteomes" id="UP000190965">
    <property type="component" value="Unassembled WGS sequence"/>
</dbReference>
<protein>
    <submittedName>
        <fullName evidence="11">Polar amino acid ABC transporter permease</fullName>
    </submittedName>
</protein>
<comment type="caution">
    <text evidence="11">The sequence shown here is derived from an EMBL/GenBank/DDBJ whole genome shotgun (WGS) entry which is preliminary data.</text>
</comment>
<evidence type="ECO:0000256" key="9">
    <source>
        <dbReference type="RuleBase" id="RU363032"/>
    </source>
</evidence>
<sequence length="218" mass="23829">MTLDFSVVLTQWPLLLNGLLLTVCLTLLSAVFGTALGIACGLVRSKGPGWARWTVGLYVELIRNTPFIIQLFFIFFGLPALGLKMTALTAAILANVINLAAYVSEIARSGIEATPDGQIEAAQSLALDRWQIFSRVILPPALKRVWPALVGQMVIIMLGSAVCSQISTEELTYAANQIASNSFRNFETYIVVAGLYLLLAIALRRLLNWVGPRFIFGR</sequence>
<feature type="domain" description="ABC transmembrane type-1" evidence="10">
    <location>
        <begin position="19"/>
        <end position="207"/>
    </location>
</feature>
<dbReference type="InterPro" id="IPR035906">
    <property type="entry name" value="MetI-like_sf"/>
</dbReference>
<evidence type="ECO:0000256" key="5">
    <source>
        <dbReference type="ARBA" id="ARBA00022692"/>
    </source>
</evidence>
<dbReference type="OrthoDB" id="9814550at2"/>
<dbReference type="InterPro" id="IPR010065">
    <property type="entry name" value="AA_ABC_transptr_permease_3TM"/>
</dbReference>
<keyword evidence="4" id="KW-1003">Cell membrane</keyword>
<keyword evidence="3 9" id="KW-0813">Transport</keyword>
<organism evidence="11 12">
    <name type="scientific">Pseudomonas fluorescens</name>
    <dbReference type="NCBI Taxonomy" id="294"/>
    <lineage>
        <taxon>Bacteria</taxon>
        <taxon>Pseudomonadati</taxon>
        <taxon>Pseudomonadota</taxon>
        <taxon>Gammaproteobacteria</taxon>
        <taxon>Pseudomonadales</taxon>
        <taxon>Pseudomonadaceae</taxon>
        <taxon>Pseudomonas</taxon>
    </lineage>
</organism>
<dbReference type="AlphaFoldDB" id="A0A1T2Y235"/>
<dbReference type="Pfam" id="PF00528">
    <property type="entry name" value="BPD_transp_1"/>
    <property type="match status" value="1"/>
</dbReference>
<gene>
    <name evidence="11" type="ORF">BFW87_25525</name>
</gene>
<feature type="transmembrane region" description="Helical" evidence="9">
    <location>
        <begin position="20"/>
        <end position="43"/>
    </location>
</feature>
<evidence type="ECO:0000256" key="6">
    <source>
        <dbReference type="ARBA" id="ARBA00022970"/>
    </source>
</evidence>
<dbReference type="PANTHER" id="PTHR30614:SF35">
    <property type="entry name" value="ABC TRANSPORTER PERMEASE PROTEIN"/>
    <property type="match status" value="1"/>
</dbReference>
<evidence type="ECO:0000259" key="10">
    <source>
        <dbReference type="PROSITE" id="PS50928"/>
    </source>
</evidence>
<dbReference type="NCBIfam" id="TIGR01726">
    <property type="entry name" value="HEQRo_perm_3TM"/>
    <property type="match status" value="1"/>
</dbReference>
<dbReference type="EMBL" id="MSDF01000052">
    <property type="protein sequence ID" value="OPA86112.1"/>
    <property type="molecule type" value="Genomic_DNA"/>
</dbReference>
<comment type="similarity">
    <text evidence="2">Belongs to the binding-protein-dependent transport system permease family. HisMQ subfamily.</text>
</comment>
<evidence type="ECO:0000256" key="7">
    <source>
        <dbReference type="ARBA" id="ARBA00022989"/>
    </source>
</evidence>
<proteinExistence type="inferred from homology"/>
<comment type="subcellular location">
    <subcellularLocation>
        <location evidence="1">Cell inner membrane</location>
        <topology evidence="1">Multi-pass membrane protein</topology>
    </subcellularLocation>
    <subcellularLocation>
        <location evidence="9">Cell membrane</location>
        <topology evidence="9">Multi-pass membrane protein</topology>
    </subcellularLocation>
</comment>
<keyword evidence="7 9" id="KW-1133">Transmembrane helix</keyword>
<name>A0A1T2Y235_PSEFL</name>
<keyword evidence="8 9" id="KW-0472">Membrane</keyword>
<dbReference type="PANTHER" id="PTHR30614">
    <property type="entry name" value="MEMBRANE COMPONENT OF AMINO ACID ABC TRANSPORTER"/>
    <property type="match status" value="1"/>
</dbReference>
<dbReference type="InterPro" id="IPR000515">
    <property type="entry name" value="MetI-like"/>
</dbReference>
<dbReference type="GO" id="GO:0022857">
    <property type="term" value="F:transmembrane transporter activity"/>
    <property type="evidence" value="ECO:0007669"/>
    <property type="project" value="InterPro"/>
</dbReference>
<evidence type="ECO:0000256" key="2">
    <source>
        <dbReference type="ARBA" id="ARBA00010072"/>
    </source>
</evidence>
<dbReference type="InterPro" id="IPR043429">
    <property type="entry name" value="ArtM/GltK/GlnP/TcyL/YhdX-like"/>
</dbReference>
<evidence type="ECO:0000256" key="3">
    <source>
        <dbReference type="ARBA" id="ARBA00022448"/>
    </source>
</evidence>
<dbReference type="PROSITE" id="PS50928">
    <property type="entry name" value="ABC_TM1"/>
    <property type="match status" value="1"/>
</dbReference>
<dbReference type="GO" id="GO:0043190">
    <property type="term" value="C:ATP-binding cassette (ABC) transporter complex"/>
    <property type="evidence" value="ECO:0007669"/>
    <property type="project" value="InterPro"/>
</dbReference>
<feature type="transmembrane region" description="Helical" evidence="9">
    <location>
        <begin position="188"/>
        <end position="207"/>
    </location>
</feature>
<keyword evidence="5 9" id="KW-0812">Transmembrane</keyword>
<accession>A0A1T2Y235</accession>
<dbReference type="GO" id="GO:0006865">
    <property type="term" value="P:amino acid transport"/>
    <property type="evidence" value="ECO:0007669"/>
    <property type="project" value="UniProtKB-KW"/>
</dbReference>
<dbReference type="RefSeq" id="WP_078742485.1">
    <property type="nucleotide sequence ID" value="NZ_MSDF01000052.1"/>
</dbReference>
<dbReference type="CDD" id="cd06261">
    <property type="entry name" value="TM_PBP2"/>
    <property type="match status" value="1"/>
</dbReference>
<evidence type="ECO:0000313" key="12">
    <source>
        <dbReference type="Proteomes" id="UP000190965"/>
    </source>
</evidence>
<evidence type="ECO:0000256" key="8">
    <source>
        <dbReference type="ARBA" id="ARBA00023136"/>
    </source>
</evidence>
<dbReference type="SUPFAM" id="SSF161098">
    <property type="entry name" value="MetI-like"/>
    <property type="match status" value="1"/>
</dbReference>